<feature type="domain" description="DUF7168" evidence="2">
    <location>
        <begin position="57"/>
        <end position="168"/>
    </location>
</feature>
<protein>
    <submittedName>
        <fullName evidence="3">Uncharacterized protein</fullName>
    </submittedName>
</protein>
<gene>
    <name evidence="3" type="ORF">LCGC14_2895390</name>
</gene>
<accession>A0A0F9AM52</accession>
<name>A0A0F9AM52_9ZZZZ</name>
<evidence type="ECO:0000259" key="2">
    <source>
        <dbReference type="Pfam" id="PF23771"/>
    </source>
</evidence>
<dbReference type="Pfam" id="PF23771">
    <property type="entry name" value="DUF7168"/>
    <property type="match status" value="1"/>
</dbReference>
<organism evidence="3">
    <name type="scientific">marine sediment metagenome</name>
    <dbReference type="NCBI Taxonomy" id="412755"/>
    <lineage>
        <taxon>unclassified sequences</taxon>
        <taxon>metagenomes</taxon>
        <taxon>ecological metagenomes</taxon>
    </lineage>
</organism>
<dbReference type="Pfam" id="PF10979">
    <property type="entry name" value="DUF2786"/>
    <property type="match status" value="1"/>
</dbReference>
<dbReference type="EMBL" id="LAZR01056856">
    <property type="protein sequence ID" value="KKK73281.1"/>
    <property type="molecule type" value="Genomic_DNA"/>
</dbReference>
<reference evidence="3" key="1">
    <citation type="journal article" date="2015" name="Nature">
        <title>Complex archaea that bridge the gap between prokaryotes and eukaryotes.</title>
        <authorList>
            <person name="Spang A."/>
            <person name="Saw J.H."/>
            <person name="Jorgensen S.L."/>
            <person name="Zaremba-Niedzwiedzka K."/>
            <person name="Martijn J."/>
            <person name="Lind A.E."/>
            <person name="van Eijk R."/>
            <person name="Schleper C."/>
            <person name="Guy L."/>
            <person name="Ettema T.J."/>
        </authorList>
    </citation>
    <scope>NUCLEOTIDE SEQUENCE</scope>
</reference>
<dbReference type="AlphaFoldDB" id="A0A0F9AM52"/>
<evidence type="ECO:0000313" key="3">
    <source>
        <dbReference type="EMBL" id="KKK73281.1"/>
    </source>
</evidence>
<evidence type="ECO:0000259" key="1">
    <source>
        <dbReference type="Pfam" id="PF10979"/>
    </source>
</evidence>
<dbReference type="InterPro" id="IPR055592">
    <property type="entry name" value="DUF7168"/>
</dbReference>
<feature type="domain" description="DUF2786" evidence="1">
    <location>
        <begin position="5"/>
        <end position="42"/>
    </location>
</feature>
<dbReference type="InterPro" id="IPR024498">
    <property type="entry name" value="DUF2786"/>
</dbReference>
<sequence>MDIEERIRALLRLGNDAGATEAEASLAMERAHDLLVKHNLDMATVEADIGDEVMSVVDEEFDYRYSGRWRPSLANVVAKHNYCRVVNIGSNKLQVIGRPHNVAATKEMSRWLMGQVADLTQERWGIEGSLGKVNDTREQDWKDGFAYGIIVRLSERLKKQRAQEEGQHDNVRALIINLASENDDFTRRAYPNLVGRSVSFDSAAYGIGVRAADGISISSEGRQVGGPTPQLPSG</sequence>
<comment type="caution">
    <text evidence="3">The sequence shown here is derived from an EMBL/GenBank/DDBJ whole genome shotgun (WGS) entry which is preliminary data.</text>
</comment>
<proteinExistence type="predicted"/>